<accession>A0ABM7VJ32</accession>
<evidence type="ECO:0000256" key="1">
    <source>
        <dbReference type="SAM" id="MobiDB-lite"/>
    </source>
</evidence>
<dbReference type="Pfam" id="PF08787">
    <property type="entry name" value="Alginate_lyase2"/>
    <property type="match status" value="1"/>
</dbReference>
<keyword evidence="2" id="KW-0732">Signal</keyword>
<gene>
    <name evidence="4" type="ORF">PEPS_32680</name>
</gene>
<dbReference type="RefSeq" id="WP_338398199.1">
    <property type="nucleotide sequence ID" value="NZ_AP025293.1"/>
</dbReference>
<evidence type="ECO:0000313" key="4">
    <source>
        <dbReference type="EMBL" id="BDD00988.1"/>
    </source>
</evidence>
<keyword evidence="5" id="KW-1185">Reference proteome</keyword>
<dbReference type="Gene3D" id="2.60.120.200">
    <property type="match status" value="1"/>
</dbReference>
<dbReference type="Gene3D" id="2.60.120.260">
    <property type="entry name" value="Galactose-binding domain-like"/>
    <property type="match status" value="1"/>
</dbReference>
<dbReference type="EMBL" id="AP025293">
    <property type="protein sequence ID" value="BDD00988.1"/>
    <property type="molecule type" value="Genomic_DNA"/>
</dbReference>
<evidence type="ECO:0000313" key="5">
    <source>
        <dbReference type="Proteomes" id="UP001354989"/>
    </source>
</evidence>
<feature type="signal peptide" evidence="2">
    <location>
        <begin position="1"/>
        <end position="21"/>
    </location>
</feature>
<evidence type="ECO:0000256" key="2">
    <source>
        <dbReference type="SAM" id="SignalP"/>
    </source>
</evidence>
<evidence type="ECO:0000259" key="3">
    <source>
        <dbReference type="Pfam" id="PF08787"/>
    </source>
</evidence>
<feature type="compositionally biased region" description="Acidic residues" evidence="1">
    <location>
        <begin position="40"/>
        <end position="56"/>
    </location>
</feature>
<feature type="domain" description="Alginate lyase 2" evidence="3">
    <location>
        <begin position="217"/>
        <end position="448"/>
    </location>
</feature>
<protein>
    <recommendedName>
        <fullName evidence="3">Alginate lyase 2 domain-containing protein</fullName>
    </recommendedName>
</protein>
<feature type="chain" id="PRO_5047005260" description="Alginate lyase 2 domain-containing protein" evidence="2">
    <location>
        <begin position="22"/>
        <end position="451"/>
    </location>
</feature>
<name>A0ABM7VJ32_9BACT</name>
<dbReference type="SUPFAM" id="SSF49899">
    <property type="entry name" value="Concanavalin A-like lectins/glucanases"/>
    <property type="match status" value="1"/>
</dbReference>
<dbReference type="InterPro" id="IPR013320">
    <property type="entry name" value="ConA-like_dom_sf"/>
</dbReference>
<proteinExistence type="predicted"/>
<reference evidence="4 5" key="1">
    <citation type="submission" date="2021-12" db="EMBL/GenBank/DDBJ databases">
        <title>Genome sequencing of bacteria with rrn-lacking chromosome and rrn-plasmid.</title>
        <authorList>
            <person name="Anda M."/>
            <person name="Iwasaki W."/>
        </authorList>
    </citation>
    <scope>NUCLEOTIDE SEQUENCE [LARGE SCALE GENOMIC DNA]</scope>
    <source>
        <strain evidence="4 5">NBRC 101262</strain>
        <plasmid evidence="4 5">pPP1</plasmid>
    </source>
</reference>
<dbReference type="PROSITE" id="PS51257">
    <property type="entry name" value="PROKAR_LIPOPROTEIN"/>
    <property type="match status" value="1"/>
</dbReference>
<feature type="region of interest" description="Disordered" evidence="1">
    <location>
        <begin position="32"/>
        <end position="66"/>
    </location>
</feature>
<dbReference type="Proteomes" id="UP001354989">
    <property type="component" value="Plasmid pPP1"/>
</dbReference>
<dbReference type="InterPro" id="IPR014895">
    <property type="entry name" value="Alginate_lyase_2"/>
</dbReference>
<geneLocation type="plasmid" evidence="4 5">
    <name>pPP1</name>
</geneLocation>
<organism evidence="4 5">
    <name type="scientific">Persicobacter psychrovividus</name>
    <dbReference type="NCBI Taxonomy" id="387638"/>
    <lineage>
        <taxon>Bacteria</taxon>
        <taxon>Pseudomonadati</taxon>
        <taxon>Bacteroidota</taxon>
        <taxon>Cytophagia</taxon>
        <taxon>Cytophagales</taxon>
        <taxon>Persicobacteraceae</taxon>
        <taxon>Persicobacter</taxon>
    </lineage>
</organism>
<sequence length="451" mass="51175">MSIKHCFVYLFFFLAISAAFVACTAKVTPVPETEVKPEDPEVEPPVDEDKEEDQDGGETTPPEEQLPEMVILNAGFEIKNFVDWEKEGTVNNSDKDFHSGSNAAKFDAQYADGSLQQKIGVFPNEAYRLRVYVKGAGQLFVKLDETSEELTAETPAGGNSNYEPLDLDFQVNEQTHVTIGIRYHEATGRFDDFSIDYASEVEVPEDAKYPTDIIPSLTQWKITLPVDKNGNDSRYASNVDSRNTSPWEIKDNALTDFDYSPYFSVQQGEVIFRGHCAGATTSGSKYPRSELRQRVGGGDNYWSVYKEQYLKTQLRVTHLPVVKPEVCMVQIHGPNDEPLRVQYSERNHGLHIIWNENNRAETNIPYQLGDLIEVEVYVNGGYINCKIRSLENGRTFEKEWESEDKTGYFKVGCYTQSSIFLSEFKSEYDKDEPIDAYGEVSVKSIELKETY</sequence>
<keyword evidence="4" id="KW-0614">Plasmid</keyword>